<feature type="domain" description="Peptidase M20 dimerisation" evidence="3">
    <location>
        <begin position="170"/>
        <end position="258"/>
    </location>
</feature>
<reference evidence="4 5" key="1">
    <citation type="submission" date="2015-02" db="EMBL/GenBank/DDBJ databases">
        <title>Improved understanding of the partial-nitritation anammox process through 23 genomes representing the majority of the microbial community.</title>
        <authorList>
            <person name="Speth D.R."/>
            <person name="In T Zandt M."/>
            <person name="Guerrero Cruz S."/>
            <person name="Jetten M.S."/>
            <person name="Dutilh B.E."/>
        </authorList>
    </citation>
    <scope>NUCLEOTIDE SEQUENCE [LARGE SCALE GENOMIC DNA]</scope>
    <source>
        <strain evidence="4">OLB20</strain>
    </source>
</reference>
<dbReference type="SUPFAM" id="SSF55031">
    <property type="entry name" value="Bacterial exopeptidase dimerisation domain"/>
    <property type="match status" value="1"/>
</dbReference>
<comment type="cofactor">
    <cofactor evidence="1">
        <name>Zn(2+)</name>
        <dbReference type="ChEBI" id="CHEBI:29105"/>
    </cofactor>
</comment>
<dbReference type="InterPro" id="IPR036264">
    <property type="entry name" value="Bact_exopeptidase_dim_dom"/>
</dbReference>
<evidence type="ECO:0000259" key="3">
    <source>
        <dbReference type="Pfam" id="PF07687"/>
    </source>
</evidence>
<organism evidence="4 5">
    <name type="scientific">candidate division WS6 bacterium OLB20</name>
    <dbReference type="NCBI Taxonomy" id="1617426"/>
    <lineage>
        <taxon>Bacteria</taxon>
        <taxon>Candidatus Dojkabacteria</taxon>
    </lineage>
</organism>
<keyword evidence="2" id="KW-0862">Zinc</keyword>
<accession>A0A136M0P3</accession>
<dbReference type="Pfam" id="PF07687">
    <property type="entry name" value="M20_dimer"/>
    <property type="match status" value="1"/>
</dbReference>
<dbReference type="STRING" id="1617426.TR69_WS6001000323"/>
<dbReference type="InterPro" id="IPR002933">
    <property type="entry name" value="Peptidase_M20"/>
</dbReference>
<dbReference type="PANTHER" id="PTHR42994">
    <property type="entry name" value="PEPTIDASE T"/>
    <property type="match status" value="1"/>
</dbReference>
<dbReference type="EMBL" id="JYNZ01000002">
    <property type="protein sequence ID" value="KXK27446.1"/>
    <property type="molecule type" value="Genomic_DNA"/>
</dbReference>
<dbReference type="PANTHER" id="PTHR42994:SF2">
    <property type="entry name" value="PEPTIDASE"/>
    <property type="match status" value="1"/>
</dbReference>
<proteinExistence type="predicted"/>
<evidence type="ECO:0000256" key="1">
    <source>
        <dbReference type="ARBA" id="ARBA00001947"/>
    </source>
</evidence>
<dbReference type="AlphaFoldDB" id="A0A136M0P3"/>
<name>A0A136M0P3_9BACT</name>
<evidence type="ECO:0000313" key="4">
    <source>
        <dbReference type="EMBL" id="KXK27446.1"/>
    </source>
</evidence>
<sequence>MKNRLVDTFIELVAIDSPTGREDEFAKHMSDRLVKLGLNVTADSYGNLVARKDGSGEPVFFAAHMDTVEPGRGIKATVKGGYLVSDGRTILGADNKAAIAAMLEFLAETSESQIKTLPVDIILTRSEEIGNYGAVNLDISLLRAGKGYCFDSSNPVGTIVTASPIYERFDLVLNGKDAHASVPEQGINTLTVLQKLLTKFALGRLDDMSVINIGIVHAGSVRNTVPGAMTLAGELRSFREKELDQHKKRFTRMVEKVCYRMGATYTIDWVRENPGYRHTEGAGRAFVTETAAVISAAGLKPKQLRSWGVSDANIFNDRGLLCINLADGSEFSHSTEERQSVRELRRLVTVMRSLAT</sequence>
<dbReference type="Proteomes" id="UP000070457">
    <property type="component" value="Unassembled WGS sequence"/>
</dbReference>
<dbReference type="Gene3D" id="3.40.630.10">
    <property type="entry name" value="Zn peptidases"/>
    <property type="match status" value="1"/>
</dbReference>
<gene>
    <name evidence="4" type="primary">pepD</name>
    <name evidence="4" type="ORF">TR69_WS6001000323</name>
</gene>
<dbReference type="SUPFAM" id="SSF53187">
    <property type="entry name" value="Zn-dependent exopeptidases"/>
    <property type="match status" value="1"/>
</dbReference>
<keyword evidence="4" id="KW-0378">Hydrolase</keyword>
<dbReference type="Gene3D" id="3.30.70.360">
    <property type="match status" value="1"/>
</dbReference>
<protein>
    <submittedName>
        <fullName evidence="4">Cytosol non-specific dipeptidase</fullName>
        <ecNumber evidence="4">3.4.13.18</ecNumber>
    </submittedName>
</protein>
<evidence type="ECO:0000256" key="2">
    <source>
        <dbReference type="ARBA" id="ARBA00022833"/>
    </source>
</evidence>
<keyword evidence="4" id="KW-0224">Dipeptidase</keyword>
<dbReference type="EC" id="3.4.13.18" evidence="4"/>
<evidence type="ECO:0000313" key="5">
    <source>
        <dbReference type="Proteomes" id="UP000070457"/>
    </source>
</evidence>
<dbReference type="GO" id="GO:0016805">
    <property type="term" value="F:dipeptidase activity"/>
    <property type="evidence" value="ECO:0007669"/>
    <property type="project" value="UniProtKB-KW"/>
</dbReference>
<keyword evidence="4" id="KW-0645">Protease</keyword>
<comment type="caution">
    <text evidence="4">The sequence shown here is derived from an EMBL/GenBank/DDBJ whole genome shotgun (WGS) entry which is preliminary data.</text>
</comment>
<dbReference type="InterPro" id="IPR011650">
    <property type="entry name" value="Peptidase_M20_dimer"/>
</dbReference>
<dbReference type="Pfam" id="PF01546">
    <property type="entry name" value="Peptidase_M20"/>
    <property type="match status" value="1"/>
</dbReference>